<dbReference type="InterPro" id="IPR000891">
    <property type="entry name" value="PYR_CT"/>
</dbReference>
<evidence type="ECO:0000256" key="1">
    <source>
        <dbReference type="ARBA" id="ARBA00022679"/>
    </source>
</evidence>
<dbReference type="InterPro" id="IPR013785">
    <property type="entry name" value="Aldolase_TIM"/>
</dbReference>
<dbReference type="PROSITE" id="PS00816">
    <property type="entry name" value="AIPM_HOMOCIT_SYNTH_2"/>
    <property type="match status" value="1"/>
</dbReference>
<dbReference type="Pfam" id="PF00682">
    <property type="entry name" value="HMGL-like"/>
    <property type="match status" value="1"/>
</dbReference>
<dbReference type="Gene3D" id="3.20.20.70">
    <property type="entry name" value="Aldolase class I"/>
    <property type="match status" value="1"/>
</dbReference>
<dbReference type="SUPFAM" id="SSF51569">
    <property type="entry name" value="Aldolase"/>
    <property type="match status" value="1"/>
</dbReference>
<dbReference type="PANTHER" id="PTHR42880">
    <property type="entry name" value="HOMOCITRATE SYNTHASE"/>
    <property type="match status" value="1"/>
</dbReference>
<evidence type="ECO:0000259" key="2">
    <source>
        <dbReference type="PROSITE" id="PS50991"/>
    </source>
</evidence>
<dbReference type="AlphaFoldDB" id="A0A382LC87"/>
<dbReference type="PROSITE" id="PS50991">
    <property type="entry name" value="PYR_CT"/>
    <property type="match status" value="1"/>
</dbReference>
<sequence>MNDPNYYAQEYNSVGKEPKKIRILDSTLREGEQHPGVSFTVKQRIQIAWELDYFGVDQIEISPVISSDHAEATKTIIKQGLRADIVAHGRALKEDIDVSRKCDASWVAAYLGISDTHLKDKLRISRDEALDRAVKTVEYAKSHGLKIRFTVEDGSRTEPQFLIKVCKAIEDAGVDRISLPDTVGILRPMGMYNFVKRVRSEIKTPLDAHVHNDIGFALANAFAACDAGVDQIHTTIDGIGERTGIPSIAETAVALHYIYKSPNDFRLDMLGDLSRILEQYTSIRPYDSKPIVGSSAYKHKAGTHLAAVLKNPAAYEPINPREIGQKRRIVFGELAGKAGAEYLMSLLGL</sequence>
<dbReference type="GO" id="GO:0019752">
    <property type="term" value="P:carboxylic acid metabolic process"/>
    <property type="evidence" value="ECO:0007669"/>
    <property type="project" value="InterPro"/>
</dbReference>
<evidence type="ECO:0000313" key="3">
    <source>
        <dbReference type="EMBL" id="SVC33683.1"/>
    </source>
</evidence>
<feature type="domain" description="Pyruvate carboxyltransferase" evidence="2">
    <location>
        <begin position="21"/>
        <end position="271"/>
    </location>
</feature>
<dbReference type="InterPro" id="IPR054691">
    <property type="entry name" value="LeuA/HCS_post-cat"/>
</dbReference>
<feature type="non-terminal residue" evidence="3">
    <location>
        <position position="349"/>
    </location>
</feature>
<name>A0A382LC87_9ZZZZ</name>
<organism evidence="3">
    <name type="scientific">marine metagenome</name>
    <dbReference type="NCBI Taxonomy" id="408172"/>
    <lineage>
        <taxon>unclassified sequences</taxon>
        <taxon>metagenomes</taxon>
        <taxon>ecological metagenomes</taxon>
    </lineage>
</organism>
<proteinExistence type="predicted"/>
<dbReference type="Gene3D" id="4.10.430.20">
    <property type="match status" value="1"/>
</dbReference>
<accession>A0A382LC87</accession>
<reference evidence="3" key="1">
    <citation type="submission" date="2018-05" db="EMBL/GenBank/DDBJ databases">
        <authorList>
            <person name="Lanie J.A."/>
            <person name="Ng W.-L."/>
            <person name="Kazmierczak K.M."/>
            <person name="Andrzejewski T.M."/>
            <person name="Davidsen T.M."/>
            <person name="Wayne K.J."/>
            <person name="Tettelin H."/>
            <person name="Glass J.I."/>
            <person name="Rusch D."/>
            <person name="Podicherti R."/>
            <person name="Tsui H.-C.T."/>
            <person name="Winkler M.E."/>
        </authorList>
    </citation>
    <scope>NUCLEOTIDE SEQUENCE</scope>
</reference>
<dbReference type="Pfam" id="PF22617">
    <property type="entry name" value="HCS_D2"/>
    <property type="match status" value="1"/>
</dbReference>
<dbReference type="PANTHER" id="PTHR42880:SF1">
    <property type="entry name" value="ISOPROPYLMALATE_HOMOCITRATE_CITRAMALATE SYNTHASE FAMILY PROTEIN"/>
    <property type="match status" value="1"/>
</dbReference>
<protein>
    <recommendedName>
        <fullName evidence="2">Pyruvate carboxyltransferase domain-containing protein</fullName>
    </recommendedName>
</protein>
<dbReference type="InterPro" id="IPR002034">
    <property type="entry name" value="AIPM/Hcit_synth_CS"/>
</dbReference>
<dbReference type="EMBL" id="UINC01085802">
    <property type="protein sequence ID" value="SVC33683.1"/>
    <property type="molecule type" value="Genomic_DNA"/>
</dbReference>
<keyword evidence="1" id="KW-0808">Transferase</keyword>
<dbReference type="GO" id="GO:0046912">
    <property type="term" value="F:acyltransferase activity, acyl groups converted into alkyl on transfer"/>
    <property type="evidence" value="ECO:0007669"/>
    <property type="project" value="InterPro"/>
</dbReference>
<gene>
    <name evidence="3" type="ORF">METZ01_LOCUS286537</name>
</gene>